<keyword evidence="1" id="KW-1133">Transmembrane helix</keyword>
<evidence type="ECO:0000256" key="1">
    <source>
        <dbReference type="SAM" id="Phobius"/>
    </source>
</evidence>
<sequence>MSFDGLAGFAKGVFNSGYEGLETAEEAKRRNDTKNLCNKVGLFARVGVIVAAALTALALLFGGAVSITLSLLLLVPFAVLMSDTNKVCARVEALLNDHWARVTLSGTKEEVWQQLCHDTIILKSIPVR</sequence>
<dbReference type="AlphaFoldDB" id="A0A0H5DS86"/>
<proteinExistence type="predicted"/>
<dbReference type="RefSeq" id="WP_098038460.1">
    <property type="nucleotide sequence ID" value="NZ_CWGJ01000013.1"/>
</dbReference>
<feature type="transmembrane region" description="Helical" evidence="1">
    <location>
        <begin position="48"/>
        <end position="80"/>
    </location>
</feature>
<keyword evidence="1" id="KW-0472">Membrane</keyword>
<organism evidence="2 3">
    <name type="scientific">Estrella lausannensis</name>
    <dbReference type="NCBI Taxonomy" id="483423"/>
    <lineage>
        <taxon>Bacteria</taxon>
        <taxon>Pseudomonadati</taxon>
        <taxon>Chlamydiota</taxon>
        <taxon>Chlamydiia</taxon>
        <taxon>Parachlamydiales</taxon>
        <taxon>Candidatus Criblamydiaceae</taxon>
        <taxon>Estrella</taxon>
    </lineage>
</organism>
<reference evidence="3" key="1">
    <citation type="submission" date="2015-06" db="EMBL/GenBank/DDBJ databases">
        <authorList>
            <person name="Bertelli C."/>
        </authorList>
    </citation>
    <scope>NUCLEOTIDE SEQUENCE [LARGE SCALE GENOMIC DNA]</scope>
    <source>
        <strain evidence="3">CRIB-30</strain>
    </source>
</reference>
<keyword evidence="3" id="KW-1185">Reference proteome</keyword>
<dbReference type="EMBL" id="CWGJ01000013">
    <property type="protein sequence ID" value="CRX38594.1"/>
    <property type="molecule type" value="Genomic_DNA"/>
</dbReference>
<accession>A0A0H5DS86</accession>
<dbReference type="Proteomes" id="UP000220251">
    <property type="component" value="Unassembled WGS sequence"/>
</dbReference>
<protein>
    <submittedName>
        <fullName evidence="2">Putative membrane protein</fullName>
    </submittedName>
</protein>
<evidence type="ECO:0000313" key="3">
    <source>
        <dbReference type="Proteomes" id="UP000220251"/>
    </source>
</evidence>
<keyword evidence="1" id="KW-0812">Transmembrane</keyword>
<evidence type="ECO:0000313" key="2">
    <source>
        <dbReference type="EMBL" id="CRX38594.1"/>
    </source>
</evidence>
<gene>
    <name evidence="2" type="ORF">ELAC_1253</name>
</gene>
<name>A0A0H5DS86_9BACT</name>